<sequence length="100" mass="11338">MKTSLSSLTTTLFLLFLFFVPSANSRILTPPPTSSRNTLQPHYCNSFPQRRPRSLCIQLQRMHHSLHNPVTIPPPQGNDLDPRFGAEKRRVPTGPNPLHN</sequence>
<dbReference type="EMBL" id="JAYKXN010000001">
    <property type="protein sequence ID" value="KAK7317952.1"/>
    <property type="molecule type" value="Genomic_DNA"/>
</dbReference>
<dbReference type="PANTHER" id="PTHR34359">
    <property type="entry name" value="CLAVATA3/ESR (CLE)-RELATED PROTEIN 10"/>
    <property type="match status" value="1"/>
</dbReference>
<evidence type="ECO:0000313" key="8">
    <source>
        <dbReference type="Proteomes" id="UP001359559"/>
    </source>
</evidence>
<organism evidence="7 8">
    <name type="scientific">Clitoria ternatea</name>
    <name type="common">Butterfly pea</name>
    <dbReference type="NCBI Taxonomy" id="43366"/>
    <lineage>
        <taxon>Eukaryota</taxon>
        <taxon>Viridiplantae</taxon>
        <taxon>Streptophyta</taxon>
        <taxon>Embryophyta</taxon>
        <taxon>Tracheophyta</taxon>
        <taxon>Spermatophyta</taxon>
        <taxon>Magnoliopsida</taxon>
        <taxon>eudicotyledons</taxon>
        <taxon>Gunneridae</taxon>
        <taxon>Pentapetalae</taxon>
        <taxon>rosids</taxon>
        <taxon>fabids</taxon>
        <taxon>Fabales</taxon>
        <taxon>Fabaceae</taxon>
        <taxon>Papilionoideae</taxon>
        <taxon>50 kb inversion clade</taxon>
        <taxon>NPAAA clade</taxon>
        <taxon>indigoferoid/millettioid clade</taxon>
        <taxon>Phaseoleae</taxon>
        <taxon>Clitoria</taxon>
    </lineage>
</organism>
<comment type="similarity">
    <text evidence="1">Belongs to the CLV3/ESR signal peptide family.</text>
</comment>
<evidence type="ECO:0000256" key="4">
    <source>
        <dbReference type="ARBA" id="ARBA00023278"/>
    </source>
</evidence>
<keyword evidence="4" id="KW-0379">Hydroxylation</keyword>
<dbReference type="GO" id="GO:0030154">
    <property type="term" value="P:cell differentiation"/>
    <property type="evidence" value="ECO:0007669"/>
    <property type="project" value="UniProtKB-KW"/>
</dbReference>
<dbReference type="Proteomes" id="UP001359559">
    <property type="component" value="Unassembled WGS sequence"/>
</dbReference>
<feature type="chain" id="PRO_5043023960" description="CLAVATA3/ESR (CLE)-related protein 9" evidence="6">
    <location>
        <begin position="26"/>
        <end position="100"/>
    </location>
</feature>
<feature type="region of interest" description="Disordered" evidence="5">
    <location>
        <begin position="67"/>
        <end position="100"/>
    </location>
</feature>
<name>A0AAN9KIA4_CLITE</name>
<feature type="compositionally biased region" description="Basic and acidic residues" evidence="5">
    <location>
        <begin position="80"/>
        <end position="90"/>
    </location>
</feature>
<comment type="caution">
    <text evidence="7">The sequence shown here is derived from an EMBL/GenBank/DDBJ whole genome shotgun (WGS) entry which is preliminary data.</text>
</comment>
<evidence type="ECO:0000313" key="7">
    <source>
        <dbReference type="EMBL" id="KAK7317952.1"/>
    </source>
</evidence>
<keyword evidence="2" id="KW-0217">Developmental protein</keyword>
<evidence type="ECO:0000256" key="2">
    <source>
        <dbReference type="ARBA" id="ARBA00022473"/>
    </source>
</evidence>
<keyword evidence="8" id="KW-1185">Reference proteome</keyword>
<proteinExistence type="inferred from homology"/>
<keyword evidence="6" id="KW-0732">Signal</keyword>
<feature type="signal peptide" evidence="6">
    <location>
        <begin position="1"/>
        <end position="25"/>
    </location>
</feature>
<accession>A0AAN9KIA4</accession>
<reference evidence="7 8" key="1">
    <citation type="submission" date="2024-01" db="EMBL/GenBank/DDBJ databases">
        <title>The genomes of 5 underutilized Papilionoideae crops provide insights into root nodulation and disease resistance.</title>
        <authorList>
            <person name="Yuan L."/>
        </authorList>
    </citation>
    <scope>NUCLEOTIDE SEQUENCE [LARGE SCALE GENOMIC DNA]</scope>
    <source>
        <strain evidence="7">LY-2023</strain>
        <tissue evidence="7">Leaf</tissue>
    </source>
</reference>
<dbReference type="PANTHER" id="PTHR34359:SF5">
    <property type="entry name" value="CLAVATA3_ESR (CLE)-RELATED PROTEIN 9"/>
    <property type="match status" value="1"/>
</dbReference>
<keyword evidence="3" id="KW-0221">Differentiation</keyword>
<dbReference type="AlphaFoldDB" id="A0AAN9KIA4"/>
<dbReference type="InterPro" id="IPR039618">
    <property type="entry name" value="CLE9-13"/>
</dbReference>
<evidence type="ECO:0008006" key="9">
    <source>
        <dbReference type="Google" id="ProtNLM"/>
    </source>
</evidence>
<protein>
    <recommendedName>
        <fullName evidence="9">CLAVATA3/ESR (CLE)-related protein 9</fullName>
    </recommendedName>
</protein>
<evidence type="ECO:0000256" key="5">
    <source>
        <dbReference type="SAM" id="MobiDB-lite"/>
    </source>
</evidence>
<evidence type="ECO:0000256" key="3">
    <source>
        <dbReference type="ARBA" id="ARBA00022782"/>
    </source>
</evidence>
<evidence type="ECO:0000256" key="1">
    <source>
        <dbReference type="ARBA" id="ARBA00005416"/>
    </source>
</evidence>
<evidence type="ECO:0000256" key="6">
    <source>
        <dbReference type="SAM" id="SignalP"/>
    </source>
</evidence>
<gene>
    <name evidence="7" type="ORF">RJT34_02600</name>
</gene>